<dbReference type="Gene3D" id="2.40.50.610">
    <property type="entry name" value="Type II restriction enzyme SfiI, DNA-recognition domain"/>
    <property type="match status" value="1"/>
</dbReference>
<organism evidence="1 2">
    <name type="scientific">candidate division KSB3 bacterium</name>
    <dbReference type="NCBI Taxonomy" id="2044937"/>
    <lineage>
        <taxon>Bacteria</taxon>
        <taxon>candidate division KSB3</taxon>
    </lineage>
</organism>
<reference evidence="1" key="1">
    <citation type="submission" date="2019-11" db="EMBL/GenBank/DDBJ databases">
        <title>Microbial mats filling the niche in hypersaline microbial mats.</title>
        <authorList>
            <person name="Wong H.L."/>
            <person name="Macleod F.I."/>
            <person name="White R.A. III"/>
            <person name="Burns B.P."/>
        </authorList>
    </citation>
    <scope>NUCLEOTIDE SEQUENCE</scope>
    <source>
        <strain evidence="1">Rbin_158</strain>
    </source>
</reference>
<dbReference type="Pfam" id="PF11487">
    <property type="entry name" value="RestrictionSfiI"/>
    <property type="match status" value="1"/>
</dbReference>
<dbReference type="InterPro" id="IPR043117">
    <property type="entry name" value="Restrct_endonuc_II_SfiI_dom2"/>
</dbReference>
<keyword evidence="1" id="KW-0378">Hydrolase</keyword>
<protein>
    <submittedName>
        <fullName evidence="1">Type II restriction endonuclease</fullName>
    </submittedName>
</protein>
<evidence type="ECO:0000313" key="2">
    <source>
        <dbReference type="Proteomes" id="UP000649604"/>
    </source>
</evidence>
<keyword evidence="1" id="KW-0255">Endonuclease</keyword>
<sequence length="238" mass="27565">MLIDPYTLRDDLDRLEEIEKSSLRLVVQAIYDYRNLAVEIFKQEQDMVADIGEDITREALDRMGMARIDQRLFGKIDYKRARYLFHPEYAIKQALFVDSKAEKISGQNTATLQTSQFSLLVRQIRAGCEVEVSGTLPPVLTIRDHRYITTTIFVKYNYSEDESGNKTLSTITIAALPNGMLQERYNPTIKDTIWLAGRNAPSRGEAFRVRLSFYKLKEKAVWRVQIVPTPPNEFEWCE</sequence>
<accession>A0A9D5K0W9</accession>
<dbReference type="InterPro" id="IPR021580">
    <property type="entry name" value="Restrct_endonuc_II_SfiI"/>
</dbReference>
<proteinExistence type="predicted"/>
<name>A0A9D5K0W9_9BACT</name>
<dbReference type="AlphaFoldDB" id="A0A9D5K0W9"/>
<gene>
    <name evidence="1" type="ORF">GF339_22635</name>
</gene>
<keyword evidence="1" id="KW-0540">Nuclease</keyword>
<dbReference type="Proteomes" id="UP000649604">
    <property type="component" value="Unassembled WGS sequence"/>
</dbReference>
<dbReference type="EMBL" id="WJJP01000729">
    <property type="protein sequence ID" value="MBD3327401.1"/>
    <property type="molecule type" value="Genomic_DNA"/>
</dbReference>
<dbReference type="InterPro" id="IPR043118">
    <property type="entry name" value="Restrct_endonuc_II_SfiI_dom1"/>
</dbReference>
<dbReference type="Gene3D" id="3.40.600.40">
    <property type="match status" value="1"/>
</dbReference>
<evidence type="ECO:0000313" key="1">
    <source>
        <dbReference type="EMBL" id="MBD3327401.1"/>
    </source>
</evidence>
<dbReference type="GO" id="GO:0004519">
    <property type="term" value="F:endonuclease activity"/>
    <property type="evidence" value="ECO:0007669"/>
    <property type="project" value="UniProtKB-KW"/>
</dbReference>
<comment type="caution">
    <text evidence="1">The sequence shown here is derived from an EMBL/GenBank/DDBJ whole genome shotgun (WGS) entry which is preliminary data.</text>
</comment>